<evidence type="ECO:0000256" key="8">
    <source>
        <dbReference type="SAM" id="SignalP"/>
    </source>
</evidence>
<evidence type="ECO:0000256" key="4">
    <source>
        <dbReference type="ARBA" id="ARBA00022989"/>
    </source>
</evidence>
<dbReference type="PANTHER" id="PTHR24104:SF25">
    <property type="entry name" value="PROTEIN LIN-41"/>
    <property type="match status" value="1"/>
</dbReference>
<evidence type="ECO:0000259" key="9">
    <source>
        <dbReference type="Pfam" id="PF04893"/>
    </source>
</evidence>
<keyword evidence="8" id="KW-0732">Signal</keyword>
<keyword evidence="5 7" id="KW-0472">Membrane</keyword>
<name>A0ABV6JKB9_9BACL</name>
<evidence type="ECO:0000256" key="2">
    <source>
        <dbReference type="ARBA" id="ARBA00022692"/>
    </source>
</evidence>
<dbReference type="PROSITE" id="PS51125">
    <property type="entry name" value="NHL"/>
    <property type="match status" value="2"/>
</dbReference>
<dbReference type="Pfam" id="PF04893">
    <property type="entry name" value="Yip1"/>
    <property type="match status" value="1"/>
</dbReference>
<accession>A0ABV6JKB9</accession>
<feature type="chain" id="PRO_5045808810" evidence="8">
    <location>
        <begin position="31"/>
        <end position="703"/>
    </location>
</feature>
<dbReference type="Gene3D" id="2.120.10.30">
    <property type="entry name" value="TolB, C-terminal domain"/>
    <property type="match status" value="2"/>
</dbReference>
<proteinExistence type="predicted"/>
<evidence type="ECO:0000256" key="3">
    <source>
        <dbReference type="ARBA" id="ARBA00022737"/>
    </source>
</evidence>
<dbReference type="InterPro" id="IPR011990">
    <property type="entry name" value="TPR-like_helical_dom_sf"/>
</dbReference>
<feature type="transmembrane region" description="Helical" evidence="7">
    <location>
        <begin position="528"/>
        <end position="546"/>
    </location>
</feature>
<feature type="domain" description="Yip1" evidence="9">
    <location>
        <begin position="511"/>
        <end position="680"/>
    </location>
</feature>
<dbReference type="PROSITE" id="PS51257">
    <property type="entry name" value="PROKAR_LIPOPROTEIN"/>
    <property type="match status" value="1"/>
</dbReference>
<feature type="transmembrane region" description="Helical" evidence="7">
    <location>
        <begin position="458"/>
        <end position="475"/>
    </location>
</feature>
<dbReference type="SUPFAM" id="SSF48452">
    <property type="entry name" value="TPR-like"/>
    <property type="match status" value="1"/>
</dbReference>
<feature type="transmembrane region" description="Helical" evidence="7">
    <location>
        <begin position="631"/>
        <end position="651"/>
    </location>
</feature>
<dbReference type="RefSeq" id="WP_204817101.1">
    <property type="nucleotide sequence ID" value="NZ_JANHOF010000002.1"/>
</dbReference>
<dbReference type="EMBL" id="JBHLVF010000047">
    <property type="protein sequence ID" value="MFC0396137.1"/>
    <property type="molecule type" value="Genomic_DNA"/>
</dbReference>
<feature type="repeat" description="NHL" evidence="6">
    <location>
        <begin position="109"/>
        <end position="150"/>
    </location>
</feature>
<reference evidence="10 11" key="1">
    <citation type="submission" date="2024-09" db="EMBL/GenBank/DDBJ databases">
        <authorList>
            <person name="Sun Q."/>
            <person name="Mori K."/>
        </authorList>
    </citation>
    <scope>NUCLEOTIDE SEQUENCE [LARGE SCALE GENOMIC DNA]</scope>
    <source>
        <strain evidence="10 11">CCM 4839</strain>
    </source>
</reference>
<evidence type="ECO:0000256" key="1">
    <source>
        <dbReference type="ARBA" id="ARBA00004141"/>
    </source>
</evidence>
<dbReference type="SUPFAM" id="SSF101898">
    <property type="entry name" value="NHL repeat"/>
    <property type="match status" value="1"/>
</dbReference>
<comment type="caution">
    <text evidence="10">The sequence shown here is derived from an EMBL/GenBank/DDBJ whole genome shotgun (WGS) entry which is preliminary data.</text>
</comment>
<dbReference type="Pfam" id="PF01436">
    <property type="entry name" value="NHL"/>
    <property type="match status" value="2"/>
</dbReference>
<evidence type="ECO:0000313" key="11">
    <source>
        <dbReference type="Proteomes" id="UP001589818"/>
    </source>
</evidence>
<dbReference type="InterPro" id="IPR011042">
    <property type="entry name" value="6-blade_b-propeller_TolB-like"/>
</dbReference>
<comment type="subcellular location">
    <subcellularLocation>
        <location evidence="1">Membrane</location>
        <topology evidence="1">Multi-pass membrane protein</topology>
    </subcellularLocation>
</comment>
<sequence length="703" mass="79446">MHVYRSKYKLALALVCLISLWAACPLSVQAEVPYSTFTKDSYDRTIYTQPAYAPSRVIARDIYIVNEKGEQTYSPLKRPQGIYIDNHDEIYISDTDNNRIVQFSPEGEVKRVLTIPDSPLNQPQGIFVADNGDIYIADTGNKRIVRLNKDGELEQQYARPESRFINESFIYEPTNMVVDQRGFIYVVSNGSYQGIVQLDPEGDFYGFFGTNATDASLMDKIRAAFYSKEQLSRQVRLLPSTIRNIDIDADGFIYSVSGSSSEQVKKLNIRGDNLWKGLSFGTKIPDTDTPSSGRVLADITVDHDGNMTVIDKTSNVVLQYDSSGKLLFYWRGPVAVGTPQVGINQSPVAVATNSKNELFILDDALNLLQVFKPTEFGTAVHQAYSLTQQGKYQESEDYWNKVVKLNALYSPAYKGLAQAAFYNGDYDQARELYELAGDSTGYSDAYWQLRLQWFQRHFPLLANCVLVVAVLAMLWSRLKRMLPISIPFTSKLRLKGKNAKLIRQLKHAFFILKHPLEGFSDLRYLNRGGYLSAFILLLTVVIMLLVKTYYTSFTFNPIPVADQSSSSILTIFIVTWFSWVVCNYLIGAIYQGEARFKDVFVGSSYSLLPIAMLGLPLALVSNVMTMSESSIYHALESVMVVWSGLLFFWNIQSLQNYSFGETVINVLLTAFSMIVLWVLIFIFVGLSSELLNFTYTIYQEVTM</sequence>
<dbReference type="InterPro" id="IPR001258">
    <property type="entry name" value="NHL_repeat"/>
</dbReference>
<keyword evidence="3" id="KW-0677">Repeat</keyword>
<organism evidence="10 11">
    <name type="scientific">Paenibacillus mendelii</name>
    <dbReference type="NCBI Taxonomy" id="206163"/>
    <lineage>
        <taxon>Bacteria</taxon>
        <taxon>Bacillati</taxon>
        <taxon>Bacillota</taxon>
        <taxon>Bacilli</taxon>
        <taxon>Bacillales</taxon>
        <taxon>Paenibacillaceae</taxon>
        <taxon>Paenibacillus</taxon>
    </lineage>
</organism>
<dbReference type="Proteomes" id="UP001589818">
    <property type="component" value="Unassembled WGS sequence"/>
</dbReference>
<evidence type="ECO:0000256" key="7">
    <source>
        <dbReference type="SAM" id="Phobius"/>
    </source>
</evidence>
<gene>
    <name evidence="10" type="ORF">ACFFJ8_32775</name>
</gene>
<dbReference type="InterPro" id="IPR006977">
    <property type="entry name" value="Yip1_dom"/>
</dbReference>
<dbReference type="InterPro" id="IPR050952">
    <property type="entry name" value="TRIM-NHL_E3_ligases"/>
</dbReference>
<evidence type="ECO:0000256" key="6">
    <source>
        <dbReference type="PROSITE-ProRule" id="PRU00504"/>
    </source>
</evidence>
<feature type="transmembrane region" description="Helical" evidence="7">
    <location>
        <begin position="566"/>
        <end position="587"/>
    </location>
</feature>
<protein>
    <submittedName>
        <fullName evidence="10">YIP1 family protein</fullName>
    </submittedName>
</protein>
<dbReference type="CDD" id="cd05819">
    <property type="entry name" value="NHL"/>
    <property type="match status" value="1"/>
</dbReference>
<feature type="transmembrane region" description="Helical" evidence="7">
    <location>
        <begin position="599"/>
        <end position="619"/>
    </location>
</feature>
<keyword evidence="11" id="KW-1185">Reference proteome</keyword>
<keyword evidence="2 7" id="KW-0812">Transmembrane</keyword>
<feature type="transmembrane region" description="Helical" evidence="7">
    <location>
        <begin position="663"/>
        <end position="686"/>
    </location>
</feature>
<feature type="repeat" description="NHL" evidence="6">
    <location>
        <begin position="75"/>
        <end position="106"/>
    </location>
</feature>
<evidence type="ECO:0000313" key="10">
    <source>
        <dbReference type="EMBL" id="MFC0396137.1"/>
    </source>
</evidence>
<dbReference type="PANTHER" id="PTHR24104">
    <property type="entry name" value="E3 UBIQUITIN-PROTEIN LIGASE NHLRC1-RELATED"/>
    <property type="match status" value="1"/>
</dbReference>
<evidence type="ECO:0000256" key="5">
    <source>
        <dbReference type="ARBA" id="ARBA00023136"/>
    </source>
</evidence>
<keyword evidence="4 7" id="KW-1133">Transmembrane helix</keyword>
<feature type="signal peptide" evidence="8">
    <location>
        <begin position="1"/>
        <end position="30"/>
    </location>
</feature>